<reference evidence="2" key="1">
    <citation type="submission" date="2016-06" db="EMBL/GenBank/DDBJ databases">
        <title>De novo assembly and RNA-Seq shows season-dependent expression and editing in black bear kidneys.</title>
        <authorList>
            <person name="Korstanje R."/>
            <person name="Srivastava A."/>
            <person name="Sarsani V.K."/>
            <person name="Sheehan S.M."/>
            <person name="Seger R.L."/>
            <person name="Barter M.E."/>
            <person name="Lindqvist C."/>
            <person name="Brody L.C."/>
            <person name="Mullikin J.C."/>
        </authorList>
    </citation>
    <scope>NUCLEOTIDE SEQUENCE [LARGE SCALE GENOMIC DNA]</scope>
</reference>
<accession>A0A452SLA3</accession>
<evidence type="ECO:0000313" key="2">
    <source>
        <dbReference type="Proteomes" id="UP000291022"/>
    </source>
</evidence>
<keyword evidence="2" id="KW-1185">Reference proteome</keyword>
<organism evidence="1 2">
    <name type="scientific">Ursus americanus</name>
    <name type="common">American black bear</name>
    <name type="synonym">Euarctos americanus</name>
    <dbReference type="NCBI Taxonomy" id="9643"/>
    <lineage>
        <taxon>Eukaryota</taxon>
        <taxon>Metazoa</taxon>
        <taxon>Chordata</taxon>
        <taxon>Craniata</taxon>
        <taxon>Vertebrata</taxon>
        <taxon>Euteleostomi</taxon>
        <taxon>Mammalia</taxon>
        <taxon>Eutheria</taxon>
        <taxon>Laurasiatheria</taxon>
        <taxon>Carnivora</taxon>
        <taxon>Caniformia</taxon>
        <taxon>Ursidae</taxon>
        <taxon>Ursus</taxon>
    </lineage>
</organism>
<reference evidence="1" key="3">
    <citation type="submission" date="2025-09" db="UniProtKB">
        <authorList>
            <consortium name="Ensembl"/>
        </authorList>
    </citation>
    <scope>IDENTIFICATION</scope>
</reference>
<sequence>KKKLIHPLYVNSGLNYSQTHTCAHMRTQEHGHAHMWEHIPRMHEHARAHVCTLTHTHNSVCGAV</sequence>
<protein>
    <submittedName>
        <fullName evidence="1">Uncharacterized protein</fullName>
    </submittedName>
</protein>
<evidence type="ECO:0000313" key="1">
    <source>
        <dbReference type="Ensembl" id="ENSUAMP00000033422.1"/>
    </source>
</evidence>
<dbReference type="AlphaFoldDB" id="A0A452SLA3"/>
<dbReference type="GeneTree" id="ENSGT00950000185827"/>
<reference evidence="1" key="2">
    <citation type="submission" date="2025-08" db="UniProtKB">
        <authorList>
            <consortium name="Ensembl"/>
        </authorList>
    </citation>
    <scope>IDENTIFICATION</scope>
</reference>
<proteinExistence type="predicted"/>
<name>A0A452SLA3_URSAM</name>
<dbReference type="Ensembl" id="ENSUAMT00000037232.1">
    <property type="protein sequence ID" value="ENSUAMP00000033422.1"/>
    <property type="gene ID" value="ENSUAMG00000025467.1"/>
</dbReference>
<dbReference type="Proteomes" id="UP000291022">
    <property type="component" value="Unassembled WGS sequence"/>
</dbReference>